<accession>A0A9Q1G6X6</accession>
<keyword evidence="2" id="KW-1185">Reference proteome</keyword>
<dbReference type="AlphaFoldDB" id="A0A9Q1G6X6"/>
<comment type="caution">
    <text evidence="1">The sequence shown here is derived from an EMBL/GenBank/DDBJ whole genome shotgun (WGS) entry which is preliminary data.</text>
</comment>
<evidence type="ECO:0000313" key="2">
    <source>
        <dbReference type="Proteomes" id="UP001152622"/>
    </source>
</evidence>
<organism evidence="1 2">
    <name type="scientific">Synaphobranchus kaupii</name>
    <name type="common">Kaup's arrowtooth eel</name>
    <dbReference type="NCBI Taxonomy" id="118154"/>
    <lineage>
        <taxon>Eukaryota</taxon>
        <taxon>Metazoa</taxon>
        <taxon>Chordata</taxon>
        <taxon>Craniata</taxon>
        <taxon>Vertebrata</taxon>
        <taxon>Euteleostomi</taxon>
        <taxon>Actinopterygii</taxon>
        <taxon>Neopterygii</taxon>
        <taxon>Teleostei</taxon>
        <taxon>Anguilliformes</taxon>
        <taxon>Synaphobranchidae</taxon>
        <taxon>Synaphobranchus</taxon>
    </lineage>
</organism>
<sequence>MSLDACVSVITSARTQALSLPLRAWISAMVLRNALGKLIWPPDVLLQSLCLLHCIPLTLHRYSFNYLGKAAGTRLRQKTSLSMQRVDLCIGKWHSLRFFTANPYIICYLPSSQPSGQEL</sequence>
<dbReference type="Proteomes" id="UP001152622">
    <property type="component" value="Chromosome 2"/>
</dbReference>
<protein>
    <submittedName>
        <fullName evidence="1">Uncharacterized protein</fullName>
    </submittedName>
</protein>
<evidence type="ECO:0000313" key="1">
    <source>
        <dbReference type="EMBL" id="KAJ8376032.1"/>
    </source>
</evidence>
<proteinExistence type="predicted"/>
<dbReference type="EMBL" id="JAINUF010000002">
    <property type="protein sequence ID" value="KAJ8376032.1"/>
    <property type="molecule type" value="Genomic_DNA"/>
</dbReference>
<name>A0A9Q1G6X6_SYNKA</name>
<gene>
    <name evidence="1" type="ORF">SKAU_G00066120</name>
</gene>
<reference evidence="1" key="1">
    <citation type="journal article" date="2023" name="Science">
        <title>Genome structures resolve the early diversification of teleost fishes.</title>
        <authorList>
            <person name="Parey E."/>
            <person name="Louis A."/>
            <person name="Montfort J."/>
            <person name="Bouchez O."/>
            <person name="Roques C."/>
            <person name="Iampietro C."/>
            <person name="Lluch J."/>
            <person name="Castinel A."/>
            <person name="Donnadieu C."/>
            <person name="Desvignes T."/>
            <person name="Floi Bucao C."/>
            <person name="Jouanno E."/>
            <person name="Wen M."/>
            <person name="Mejri S."/>
            <person name="Dirks R."/>
            <person name="Jansen H."/>
            <person name="Henkel C."/>
            <person name="Chen W.J."/>
            <person name="Zahm M."/>
            <person name="Cabau C."/>
            <person name="Klopp C."/>
            <person name="Thompson A.W."/>
            <person name="Robinson-Rechavi M."/>
            <person name="Braasch I."/>
            <person name="Lecointre G."/>
            <person name="Bobe J."/>
            <person name="Postlethwait J.H."/>
            <person name="Berthelot C."/>
            <person name="Roest Crollius H."/>
            <person name="Guiguen Y."/>
        </authorList>
    </citation>
    <scope>NUCLEOTIDE SEQUENCE</scope>
    <source>
        <strain evidence="1">WJC10195</strain>
    </source>
</reference>